<gene>
    <name evidence="12" type="ORF">DL764_002747</name>
</gene>
<dbReference type="Proteomes" id="UP000293360">
    <property type="component" value="Unassembled WGS sequence"/>
</dbReference>
<evidence type="ECO:0000256" key="1">
    <source>
        <dbReference type="ARBA" id="ARBA00003174"/>
    </source>
</evidence>
<feature type="chain" id="PRO_5020334379" description="Peptidase M43 pregnancy-associated plasma-A domain-containing protein" evidence="10">
    <location>
        <begin position="19"/>
        <end position="262"/>
    </location>
</feature>
<evidence type="ECO:0000256" key="4">
    <source>
        <dbReference type="ARBA" id="ARBA00022723"/>
    </source>
</evidence>
<reference evidence="12 13" key="1">
    <citation type="submission" date="2018-06" db="EMBL/GenBank/DDBJ databases">
        <title>Complete Genomes of Monosporascus.</title>
        <authorList>
            <person name="Robinson A.J."/>
            <person name="Natvig D.O."/>
        </authorList>
    </citation>
    <scope>NUCLEOTIDE SEQUENCE [LARGE SCALE GENOMIC DNA]</scope>
    <source>
        <strain evidence="12 13">CBS 110550</strain>
    </source>
</reference>
<protein>
    <recommendedName>
        <fullName evidence="11">Peptidase M43 pregnancy-associated plasma-A domain-containing protein</fullName>
    </recommendedName>
</protein>
<dbReference type="InterPro" id="IPR024079">
    <property type="entry name" value="MetalloPept_cat_dom_sf"/>
</dbReference>
<dbReference type="PANTHER" id="PTHR47466:SF1">
    <property type="entry name" value="METALLOPROTEASE MEP1 (AFU_ORTHOLOGUE AFUA_1G07730)-RELATED"/>
    <property type="match status" value="1"/>
</dbReference>
<evidence type="ECO:0000256" key="2">
    <source>
        <dbReference type="ARBA" id="ARBA00008721"/>
    </source>
</evidence>
<keyword evidence="3" id="KW-0645">Protease</keyword>
<dbReference type="CDD" id="cd04275">
    <property type="entry name" value="ZnMc_pappalysin_like"/>
    <property type="match status" value="1"/>
</dbReference>
<dbReference type="STRING" id="155417.A0A4Q4TJD2"/>
<dbReference type="AlphaFoldDB" id="A0A4Q4TJD2"/>
<accession>A0A4Q4TJD2</accession>
<name>A0A4Q4TJD2_9PEZI</name>
<evidence type="ECO:0000256" key="7">
    <source>
        <dbReference type="ARBA" id="ARBA00022833"/>
    </source>
</evidence>
<sequence>MQITSALLLGLAASGVVARRECGAPAPTEEQIEIAQQFAVTEEVDSVAGNSSRKAPINVNVYFHVLASSTSASGGYLSSTTLDRQLDVMNDAFGPYNIQFTRAGADWTVNSNWANDGSELTMKSFVNNMRYLGYCYFPARVSTGSTDFYYDGCSILSSTVPGGSEAPFNLGMTAVHEIGHWFGLYHTFQGGCTGSGDYVADTPAEASQASGCPIGRDTCSSAGVDPIHNYMDYSDDSCYDEFTPGQVTRINSYWDAYRSSFQ</sequence>
<organism evidence="12 13">
    <name type="scientific">Monosporascus ibericus</name>
    <dbReference type="NCBI Taxonomy" id="155417"/>
    <lineage>
        <taxon>Eukaryota</taxon>
        <taxon>Fungi</taxon>
        <taxon>Dikarya</taxon>
        <taxon>Ascomycota</taxon>
        <taxon>Pezizomycotina</taxon>
        <taxon>Sordariomycetes</taxon>
        <taxon>Xylariomycetidae</taxon>
        <taxon>Xylariales</taxon>
        <taxon>Xylariales incertae sedis</taxon>
        <taxon>Monosporascus</taxon>
    </lineage>
</organism>
<dbReference type="OrthoDB" id="536211at2759"/>
<dbReference type="Gene3D" id="3.40.390.10">
    <property type="entry name" value="Collagenase (Catalytic Domain)"/>
    <property type="match status" value="1"/>
</dbReference>
<evidence type="ECO:0000313" key="13">
    <source>
        <dbReference type="Proteomes" id="UP000293360"/>
    </source>
</evidence>
<dbReference type="GO" id="GO:0046872">
    <property type="term" value="F:metal ion binding"/>
    <property type="evidence" value="ECO:0007669"/>
    <property type="project" value="UniProtKB-KW"/>
</dbReference>
<keyword evidence="7" id="KW-0862">Zinc</keyword>
<keyword evidence="8" id="KW-0482">Metalloprotease</keyword>
<feature type="domain" description="Peptidase M43 pregnancy-associated plasma-A" evidence="11">
    <location>
        <begin position="171"/>
        <end position="252"/>
    </location>
</feature>
<dbReference type="InterPro" id="IPR008754">
    <property type="entry name" value="Peptidase_M43"/>
</dbReference>
<evidence type="ECO:0000313" key="12">
    <source>
        <dbReference type="EMBL" id="RYP07115.1"/>
    </source>
</evidence>
<dbReference type="SUPFAM" id="SSF55486">
    <property type="entry name" value="Metalloproteases ('zincins'), catalytic domain"/>
    <property type="match status" value="1"/>
</dbReference>
<dbReference type="PANTHER" id="PTHR47466">
    <property type="match status" value="1"/>
</dbReference>
<comment type="similarity">
    <text evidence="2">Belongs to the peptidase M43B family.</text>
</comment>
<evidence type="ECO:0000256" key="9">
    <source>
        <dbReference type="ARBA" id="ARBA00023157"/>
    </source>
</evidence>
<dbReference type="Pfam" id="PF05572">
    <property type="entry name" value="Peptidase_M43"/>
    <property type="match status" value="1"/>
</dbReference>
<comment type="function">
    <text evidence="1">Secreted metalloproteinase that allows assimilation of proteinaceous substrates.</text>
</comment>
<evidence type="ECO:0000256" key="6">
    <source>
        <dbReference type="ARBA" id="ARBA00022801"/>
    </source>
</evidence>
<evidence type="ECO:0000259" key="11">
    <source>
        <dbReference type="Pfam" id="PF05572"/>
    </source>
</evidence>
<keyword evidence="9" id="KW-1015">Disulfide bond</keyword>
<proteinExistence type="inferred from homology"/>
<evidence type="ECO:0000256" key="8">
    <source>
        <dbReference type="ARBA" id="ARBA00023049"/>
    </source>
</evidence>
<evidence type="ECO:0000256" key="3">
    <source>
        <dbReference type="ARBA" id="ARBA00022670"/>
    </source>
</evidence>
<comment type="caution">
    <text evidence="12">The sequence shown here is derived from an EMBL/GenBank/DDBJ whole genome shotgun (WGS) entry which is preliminary data.</text>
</comment>
<keyword evidence="5 10" id="KW-0732">Signal</keyword>
<dbReference type="EMBL" id="QJNU01000106">
    <property type="protein sequence ID" value="RYP07115.1"/>
    <property type="molecule type" value="Genomic_DNA"/>
</dbReference>
<keyword evidence="6" id="KW-0378">Hydrolase</keyword>
<feature type="signal peptide" evidence="10">
    <location>
        <begin position="1"/>
        <end position="18"/>
    </location>
</feature>
<keyword evidence="13" id="KW-1185">Reference proteome</keyword>
<keyword evidence="4" id="KW-0479">Metal-binding</keyword>
<dbReference type="GO" id="GO:0006508">
    <property type="term" value="P:proteolysis"/>
    <property type="evidence" value="ECO:0007669"/>
    <property type="project" value="UniProtKB-KW"/>
</dbReference>
<dbReference type="GO" id="GO:0008237">
    <property type="term" value="F:metallopeptidase activity"/>
    <property type="evidence" value="ECO:0007669"/>
    <property type="project" value="UniProtKB-KW"/>
</dbReference>
<evidence type="ECO:0000256" key="5">
    <source>
        <dbReference type="ARBA" id="ARBA00022729"/>
    </source>
</evidence>
<evidence type="ECO:0000256" key="10">
    <source>
        <dbReference type="SAM" id="SignalP"/>
    </source>
</evidence>